<evidence type="ECO:0000256" key="2">
    <source>
        <dbReference type="ARBA" id="ARBA00022741"/>
    </source>
</evidence>
<dbReference type="PANTHER" id="PTHR23407">
    <property type="entry name" value="ATPASE INHIBITOR/5-FORMYLTETRAHYDROFOLATE CYCLO-LIGASE"/>
    <property type="match status" value="1"/>
</dbReference>
<dbReference type="GO" id="GO:0046872">
    <property type="term" value="F:metal ion binding"/>
    <property type="evidence" value="ECO:0007669"/>
    <property type="project" value="UniProtKB-KW"/>
</dbReference>
<feature type="binding site" evidence="4">
    <location>
        <begin position="142"/>
        <end position="150"/>
    </location>
    <ligand>
        <name>ATP</name>
        <dbReference type="ChEBI" id="CHEBI:30616"/>
    </ligand>
</feature>
<keyword evidence="3 4" id="KW-0067">ATP-binding</keyword>
<feature type="binding site" evidence="4">
    <location>
        <position position="67"/>
    </location>
    <ligand>
        <name>substrate</name>
    </ligand>
</feature>
<gene>
    <name evidence="6" type="ORF">Cocul_01611</name>
</gene>
<proteinExistence type="inferred from homology"/>
<evidence type="ECO:0000256" key="5">
    <source>
        <dbReference type="RuleBase" id="RU361279"/>
    </source>
</evidence>
<evidence type="ECO:0000256" key="4">
    <source>
        <dbReference type="PIRSR" id="PIRSR006806-1"/>
    </source>
</evidence>
<dbReference type="Pfam" id="PF01812">
    <property type="entry name" value="5-FTHF_cyc-lig"/>
    <property type="match status" value="1"/>
</dbReference>
<comment type="caution">
    <text evidence="6">The sequence shown here is derived from an EMBL/GenBank/DDBJ whole genome shotgun (WGS) entry which is preliminary data.</text>
</comment>
<comment type="catalytic activity">
    <reaction evidence="5">
        <text>(6S)-5-formyl-5,6,7,8-tetrahydrofolate + ATP = (6R)-5,10-methenyltetrahydrofolate + ADP + phosphate</text>
        <dbReference type="Rhea" id="RHEA:10488"/>
        <dbReference type="ChEBI" id="CHEBI:30616"/>
        <dbReference type="ChEBI" id="CHEBI:43474"/>
        <dbReference type="ChEBI" id="CHEBI:57455"/>
        <dbReference type="ChEBI" id="CHEBI:57457"/>
        <dbReference type="ChEBI" id="CHEBI:456216"/>
        <dbReference type="EC" id="6.3.3.2"/>
    </reaction>
</comment>
<dbReference type="STRING" id="1544416.Cocul_01611"/>
<feature type="binding site" evidence="4">
    <location>
        <begin position="18"/>
        <end position="22"/>
    </location>
    <ligand>
        <name>ATP</name>
        <dbReference type="ChEBI" id="CHEBI:30616"/>
    </ligand>
</feature>
<organism evidence="6 7">
    <name type="scientific">Corynebacterium oculi</name>
    <dbReference type="NCBI Taxonomy" id="1544416"/>
    <lineage>
        <taxon>Bacteria</taxon>
        <taxon>Bacillati</taxon>
        <taxon>Actinomycetota</taxon>
        <taxon>Actinomycetes</taxon>
        <taxon>Mycobacteriales</taxon>
        <taxon>Corynebacteriaceae</taxon>
        <taxon>Corynebacterium</taxon>
    </lineage>
</organism>
<dbReference type="InterPro" id="IPR037171">
    <property type="entry name" value="NagB/RpiA_transferase-like"/>
</dbReference>
<comment type="cofactor">
    <cofactor evidence="5">
        <name>Mg(2+)</name>
        <dbReference type="ChEBI" id="CHEBI:18420"/>
    </cofactor>
</comment>
<dbReference type="InterPro" id="IPR002698">
    <property type="entry name" value="FTHF_cligase"/>
</dbReference>
<sequence length="210" mass="22401">MCGPATMQRHGSLGQVSKEELRRTLLRARRTRPHKQRDDAALAAQCLLLLESCGPGPVAAYHPLPSEPGYRTLLPLLRATTRRILLPITRPNKALDWAFDAPTAPGPLGISEPTGPRYGVSALRDCALILVPTLGLTPQGHRLGKGGGYYDRTLAALGTPRPPVAALAYPEEIRADIPVAAHDEPVDYLVEPGGWHAQSKGVCSPGSSSS</sequence>
<keyword evidence="5" id="KW-0479">Metal-binding</keyword>
<evidence type="ECO:0000256" key="1">
    <source>
        <dbReference type="ARBA" id="ARBA00010638"/>
    </source>
</evidence>
<dbReference type="EC" id="6.3.3.2" evidence="5"/>
<keyword evidence="5" id="KW-0460">Magnesium</keyword>
<dbReference type="EMBL" id="LKST01000003">
    <property type="protein sequence ID" value="KQB83542.1"/>
    <property type="molecule type" value="Genomic_DNA"/>
</dbReference>
<dbReference type="GO" id="GO:0005524">
    <property type="term" value="F:ATP binding"/>
    <property type="evidence" value="ECO:0007669"/>
    <property type="project" value="UniProtKB-KW"/>
</dbReference>
<evidence type="ECO:0000313" key="7">
    <source>
        <dbReference type="Proteomes" id="UP000050517"/>
    </source>
</evidence>
<name>A0A0Q0UBE9_9CORY</name>
<dbReference type="GO" id="GO:0035999">
    <property type="term" value="P:tetrahydrofolate interconversion"/>
    <property type="evidence" value="ECO:0007669"/>
    <property type="project" value="TreeGrafter"/>
</dbReference>
<dbReference type="Proteomes" id="UP000050517">
    <property type="component" value="Unassembled WGS sequence"/>
</dbReference>
<dbReference type="Gene3D" id="3.40.50.10420">
    <property type="entry name" value="NagB/RpiA/CoA transferase-like"/>
    <property type="match status" value="1"/>
</dbReference>
<evidence type="ECO:0000313" key="6">
    <source>
        <dbReference type="EMBL" id="KQB83542.1"/>
    </source>
</evidence>
<evidence type="ECO:0000256" key="3">
    <source>
        <dbReference type="ARBA" id="ARBA00022840"/>
    </source>
</evidence>
<keyword evidence="6" id="KW-0436">Ligase</keyword>
<dbReference type="NCBIfam" id="TIGR02727">
    <property type="entry name" value="MTHFS_bact"/>
    <property type="match status" value="1"/>
</dbReference>
<keyword evidence="7" id="KW-1185">Reference proteome</keyword>
<dbReference type="GO" id="GO:0030272">
    <property type="term" value="F:5-formyltetrahydrofolate cyclo-ligase activity"/>
    <property type="evidence" value="ECO:0007669"/>
    <property type="project" value="UniProtKB-EC"/>
</dbReference>
<dbReference type="AlphaFoldDB" id="A0A0Q0UBE9"/>
<dbReference type="SUPFAM" id="SSF100950">
    <property type="entry name" value="NagB/RpiA/CoA transferase-like"/>
    <property type="match status" value="1"/>
</dbReference>
<protein>
    <recommendedName>
        <fullName evidence="5">5-formyltetrahydrofolate cyclo-ligase</fullName>
        <ecNumber evidence="5">6.3.3.2</ecNumber>
    </recommendedName>
</protein>
<accession>A0A0Q0UBE9</accession>
<reference evidence="6 7" key="1">
    <citation type="submission" date="2015-10" db="EMBL/GenBank/DDBJ databases">
        <title>Corynebacteirum lowii and Corynebacterium oculi species nova, derived from human clinical disease and and emended description of Corynebacterium mastiditis.</title>
        <authorList>
            <person name="Bernard K."/>
            <person name="Pacheco A.L."/>
            <person name="Mcdougall C."/>
            <person name="Burtx T."/>
            <person name="Weibe D."/>
            <person name="Tyler S."/>
            <person name="Olson A.B."/>
            <person name="Cnockaert M."/>
            <person name="Eguchi H."/>
            <person name="Kuwahara T."/>
            <person name="Nakayama-Imaohji H."/>
            <person name="Boudewijins M."/>
            <person name="Van Hoecke F."/>
            <person name="Bernier A.-M."/>
            <person name="Vandamme P."/>
        </authorList>
    </citation>
    <scope>NUCLEOTIDE SEQUENCE [LARGE SCALE GENOMIC DNA]</scope>
    <source>
        <strain evidence="6 7">NML 130210</strain>
    </source>
</reference>
<keyword evidence="2 4" id="KW-0547">Nucleotide-binding</keyword>
<dbReference type="GO" id="GO:0009396">
    <property type="term" value="P:folic acid-containing compound biosynthetic process"/>
    <property type="evidence" value="ECO:0007669"/>
    <property type="project" value="TreeGrafter"/>
</dbReference>
<dbReference type="InterPro" id="IPR024185">
    <property type="entry name" value="FTHF_cligase-like_sf"/>
</dbReference>
<dbReference type="PIRSF" id="PIRSF006806">
    <property type="entry name" value="FTHF_cligase"/>
    <property type="match status" value="1"/>
</dbReference>
<dbReference type="PANTHER" id="PTHR23407:SF1">
    <property type="entry name" value="5-FORMYLTETRAHYDROFOLATE CYCLO-LIGASE"/>
    <property type="match status" value="1"/>
</dbReference>
<dbReference type="PATRIC" id="fig|1544416.3.peg.1613"/>
<comment type="similarity">
    <text evidence="1 5">Belongs to the 5-formyltetrahydrofolate cyclo-ligase family.</text>
</comment>